<dbReference type="EMBL" id="JAGGKI010000001">
    <property type="protein sequence ID" value="MBP1891279.1"/>
    <property type="molecule type" value="Genomic_DNA"/>
</dbReference>
<gene>
    <name evidence="3" type="ORF">J2Z18_000348</name>
</gene>
<keyword evidence="4" id="KW-1185">Reference proteome</keyword>
<dbReference type="PANTHER" id="PTHR30590">
    <property type="entry name" value="INNER MEMBRANE PROTEIN"/>
    <property type="match status" value="1"/>
</dbReference>
<feature type="transmembrane region" description="Helical" evidence="1">
    <location>
        <begin position="83"/>
        <end position="101"/>
    </location>
</feature>
<keyword evidence="1" id="KW-0812">Transmembrane</keyword>
<dbReference type="InterPro" id="IPR007349">
    <property type="entry name" value="DUF418"/>
</dbReference>
<feature type="transmembrane region" description="Helical" evidence="1">
    <location>
        <begin position="107"/>
        <end position="130"/>
    </location>
</feature>
<reference evidence="3 4" key="1">
    <citation type="submission" date="2021-03" db="EMBL/GenBank/DDBJ databases">
        <title>Genomic Encyclopedia of Type Strains, Phase IV (KMG-IV): sequencing the most valuable type-strain genomes for metagenomic binning, comparative biology and taxonomic classification.</title>
        <authorList>
            <person name="Goeker M."/>
        </authorList>
    </citation>
    <scope>NUCLEOTIDE SEQUENCE [LARGE SCALE GENOMIC DNA]</scope>
    <source>
        <strain evidence="3 4">DSM 15596</strain>
    </source>
</reference>
<dbReference type="Pfam" id="PF04235">
    <property type="entry name" value="DUF418"/>
    <property type="match status" value="1"/>
</dbReference>
<evidence type="ECO:0000313" key="4">
    <source>
        <dbReference type="Proteomes" id="UP000706926"/>
    </source>
</evidence>
<comment type="caution">
    <text evidence="3">The sequence shown here is derived from an EMBL/GenBank/DDBJ whole genome shotgun (WGS) entry which is preliminary data.</text>
</comment>
<name>A0ABS4F4U6_9BACL</name>
<organism evidence="3 4">
    <name type="scientific">Paenibacillus lactis</name>
    <dbReference type="NCBI Taxonomy" id="228574"/>
    <lineage>
        <taxon>Bacteria</taxon>
        <taxon>Bacillati</taxon>
        <taxon>Bacillota</taxon>
        <taxon>Bacilli</taxon>
        <taxon>Bacillales</taxon>
        <taxon>Paenibacillaceae</taxon>
        <taxon>Paenibacillus</taxon>
    </lineage>
</organism>
<dbReference type="RefSeq" id="WP_040738320.1">
    <property type="nucleotide sequence ID" value="NZ_CP139098.1"/>
</dbReference>
<dbReference type="PANTHER" id="PTHR30590:SF3">
    <property type="entry name" value="HYPOTHETICAL MEMBRANE SPANNING PROTEIN"/>
    <property type="match status" value="1"/>
</dbReference>
<dbReference type="Proteomes" id="UP000706926">
    <property type="component" value="Unassembled WGS sequence"/>
</dbReference>
<protein>
    <submittedName>
        <fullName evidence="3">Membrane protein YeiB</fullName>
    </submittedName>
</protein>
<dbReference type="GeneID" id="95402403"/>
<feature type="domain" description="DUF418" evidence="2">
    <location>
        <begin position="42"/>
        <end position="148"/>
    </location>
</feature>
<evidence type="ECO:0000313" key="3">
    <source>
        <dbReference type="EMBL" id="MBP1891279.1"/>
    </source>
</evidence>
<feature type="transmembrane region" description="Helical" evidence="1">
    <location>
        <begin position="41"/>
        <end position="62"/>
    </location>
</feature>
<accession>A0ABS4F4U6</accession>
<evidence type="ECO:0000256" key="1">
    <source>
        <dbReference type="SAM" id="Phobius"/>
    </source>
</evidence>
<dbReference type="InterPro" id="IPR052529">
    <property type="entry name" value="Bact_Transport_Assoc"/>
</dbReference>
<proteinExistence type="predicted"/>
<evidence type="ECO:0000259" key="2">
    <source>
        <dbReference type="Pfam" id="PF04235"/>
    </source>
</evidence>
<keyword evidence="1" id="KW-1133">Transmembrane helix</keyword>
<keyword evidence="1" id="KW-0472">Membrane</keyword>
<sequence length="162" mass="18255">MATVKNETVMKRQPATGTGRLQFLDQFRGFALLGLPFVNVLALWLIATPIVSLFYLSSLLMLGHIRIGAKVLHPLQAYGRMALTNYIGQTVFLVGIQRLILNGSPSTYVVSTLVSLGIVAFQIIISNLWMRWFQYGPLEWLWRCGTYWTLVPIRQKTGNPQA</sequence>